<evidence type="ECO:0000313" key="1">
    <source>
        <dbReference type="EMBL" id="KRZ76357.1"/>
    </source>
</evidence>
<keyword evidence="2" id="KW-1185">Reference proteome</keyword>
<reference evidence="1 2" key="1">
    <citation type="submission" date="2015-01" db="EMBL/GenBank/DDBJ databases">
        <title>Evolution of Trichinella species and genotypes.</title>
        <authorList>
            <person name="Korhonen P.K."/>
            <person name="Edoardo P."/>
            <person name="Giuseppe L.R."/>
            <person name="Gasser R.B."/>
        </authorList>
    </citation>
    <scope>NUCLEOTIDE SEQUENCE [LARGE SCALE GENOMIC DNA]</scope>
    <source>
        <strain evidence="1">ISS1980</strain>
    </source>
</reference>
<evidence type="ECO:0000313" key="2">
    <source>
        <dbReference type="Proteomes" id="UP000054843"/>
    </source>
</evidence>
<name>A0A0V1MXT2_9BILA</name>
<proteinExistence type="predicted"/>
<organism evidence="1 2">
    <name type="scientific">Trichinella papuae</name>
    <dbReference type="NCBI Taxonomy" id="268474"/>
    <lineage>
        <taxon>Eukaryota</taxon>
        <taxon>Metazoa</taxon>
        <taxon>Ecdysozoa</taxon>
        <taxon>Nematoda</taxon>
        <taxon>Enoplea</taxon>
        <taxon>Dorylaimia</taxon>
        <taxon>Trichinellida</taxon>
        <taxon>Trichinellidae</taxon>
        <taxon>Trichinella</taxon>
    </lineage>
</organism>
<dbReference type="Proteomes" id="UP000054843">
    <property type="component" value="Unassembled WGS sequence"/>
</dbReference>
<dbReference type="AlphaFoldDB" id="A0A0V1MXT2"/>
<protein>
    <submittedName>
        <fullName evidence="1">Uncharacterized protein</fullName>
    </submittedName>
</protein>
<gene>
    <name evidence="1" type="ORF">T10_8527</name>
</gene>
<accession>A0A0V1MXT2</accession>
<comment type="caution">
    <text evidence="1">The sequence shown here is derived from an EMBL/GenBank/DDBJ whole genome shotgun (WGS) entry which is preliminary data.</text>
</comment>
<sequence>MRDIAVCLLRKPQNVGSVPCFTGSPDEDAREWLRQVEEEKVLHGWSDEYELRLAVTKEKAEDQSTLHRLHLLEAVTDGRTSHCAFRTRKTGPPGNMPPASRIPYRYCSF</sequence>
<dbReference type="EMBL" id="JYDO01000029">
    <property type="protein sequence ID" value="KRZ76357.1"/>
    <property type="molecule type" value="Genomic_DNA"/>
</dbReference>